<accession>A0A5K7ZDK3</accession>
<dbReference type="EMBL" id="AP021875">
    <property type="protein sequence ID" value="BBO78845.1"/>
    <property type="molecule type" value="Genomic_DNA"/>
</dbReference>
<dbReference type="PANTHER" id="PTHR13914:SF0">
    <property type="entry name" value="PROLINE DEHYDROGENASE 1, MITOCHONDRIAL"/>
    <property type="match status" value="1"/>
</dbReference>
<evidence type="ECO:0000313" key="3">
    <source>
        <dbReference type="EMBL" id="BBO78845.1"/>
    </source>
</evidence>
<name>A0A5K7ZDK3_9BACT</name>
<feature type="domain" description="Proline dehydrogenase" evidence="2">
    <location>
        <begin position="89"/>
        <end position="384"/>
    </location>
</feature>
<dbReference type="Gene3D" id="3.20.20.220">
    <property type="match status" value="1"/>
</dbReference>
<dbReference type="GO" id="GO:0004657">
    <property type="term" value="F:proline dehydrogenase activity"/>
    <property type="evidence" value="ECO:0007669"/>
    <property type="project" value="InterPro"/>
</dbReference>
<dbReference type="KEGG" id="dwd:DSCW_62620"/>
<protein>
    <submittedName>
        <fullName evidence="3">Proline dehydrogenase</fullName>
    </submittedName>
</protein>
<sequence length="408" mass="46400">MKTNQKNGKKEGPVSFGNTSIAFQNKSDRELFLSYLIFWLTKSPFLVKFLSQAAKITLAMGLPVKPIIKSTVFRQFCGGEKESEYGNVIGKLGQSGIGAILDYSVEGTEDETGFEATKKELLKIIEKSKSNPDIPCTCMKMTAIGPFELYQKVTAKETLTSEEQSTWNSVKERLETICKASFDADKPIYIDAEETWIQRAIDDLAEEMMSRYNRSKAIVFTTLQLYRWDRNDYFLKLIQRARAEGYKLGIKIVRGAYIEKERERAAKYGYRSPINNTKEETDREYDKAVQIFVDNIDVVEICVGTHNEASCRLLIELMAEKDLPNDHPHIYFSQLYGMSDNISFNLANAGYNVSKYLPYGPVESTLPYLARRAEENTAIAGQMSKELEIIIQERNRRKTANASLGSNR</sequence>
<keyword evidence="4" id="KW-1185">Reference proteome</keyword>
<evidence type="ECO:0000313" key="4">
    <source>
        <dbReference type="Proteomes" id="UP000427769"/>
    </source>
</evidence>
<dbReference type="RefSeq" id="WP_197740461.1">
    <property type="nucleotide sequence ID" value="NZ_AP021875.1"/>
</dbReference>
<keyword evidence="1" id="KW-0560">Oxidoreductase</keyword>
<evidence type="ECO:0000256" key="1">
    <source>
        <dbReference type="ARBA" id="ARBA00023002"/>
    </source>
</evidence>
<proteinExistence type="predicted"/>
<dbReference type="GO" id="GO:0071949">
    <property type="term" value="F:FAD binding"/>
    <property type="evidence" value="ECO:0007669"/>
    <property type="project" value="TreeGrafter"/>
</dbReference>
<dbReference type="Proteomes" id="UP000427769">
    <property type="component" value="Chromosome"/>
</dbReference>
<dbReference type="InterPro" id="IPR015659">
    <property type="entry name" value="Proline_oxidase"/>
</dbReference>
<organism evidence="3 4">
    <name type="scientific">Desulfosarcina widdelii</name>
    <dbReference type="NCBI Taxonomy" id="947919"/>
    <lineage>
        <taxon>Bacteria</taxon>
        <taxon>Pseudomonadati</taxon>
        <taxon>Thermodesulfobacteriota</taxon>
        <taxon>Desulfobacteria</taxon>
        <taxon>Desulfobacterales</taxon>
        <taxon>Desulfosarcinaceae</taxon>
        <taxon>Desulfosarcina</taxon>
    </lineage>
</organism>
<evidence type="ECO:0000259" key="2">
    <source>
        <dbReference type="Pfam" id="PF01619"/>
    </source>
</evidence>
<dbReference type="GO" id="GO:0010133">
    <property type="term" value="P:L-proline catabolic process to L-glutamate"/>
    <property type="evidence" value="ECO:0007669"/>
    <property type="project" value="TreeGrafter"/>
</dbReference>
<reference evidence="3 4" key="1">
    <citation type="submission" date="2019-11" db="EMBL/GenBank/DDBJ databases">
        <title>Comparative genomics of hydrocarbon-degrading Desulfosarcina strains.</title>
        <authorList>
            <person name="Watanabe M."/>
            <person name="Kojima H."/>
            <person name="Fukui M."/>
        </authorList>
    </citation>
    <scope>NUCLEOTIDE SEQUENCE [LARGE SCALE GENOMIC DNA]</scope>
    <source>
        <strain evidence="3 4">PP31</strain>
    </source>
</reference>
<dbReference type="InterPro" id="IPR002872">
    <property type="entry name" value="Proline_DH_dom"/>
</dbReference>
<dbReference type="Pfam" id="PF01619">
    <property type="entry name" value="Pro_dh"/>
    <property type="match status" value="1"/>
</dbReference>
<dbReference type="AlphaFoldDB" id="A0A5K7ZDK3"/>
<dbReference type="InterPro" id="IPR029041">
    <property type="entry name" value="FAD-linked_oxidoreductase-like"/>
</dbReference>
<dbReference type="PANTHER" id="PTHR13914">
    <property type="entry name" value="PROLINE OXIDASE"/>
    <property type="match status" value="1"/>
</dbReference>
<gene>
    <name evidence="3" type="primary">putA_3</name>
    <name evidence="3" type="ORF">DSCW_62620</name>
</gene>
<dbReference type="SUPFAM" id="SSF51730">
    <property type="entry name" value="FAD-linked oxidoreductase"/>
    <property type="match status" value="1"/>
</dbReference>